<evidence type="ECO:0000313" key="8">
    <source>
        <dbReference type="Proteomes" id="UP000095705"/>
    </source>
</evidence>
<evidence type="ECO:0000256" key="5">
    <source>
        <dbReference type="ARBA" id="ARBA00045885"/>
    </source>
</evidence>
<keyword evidence="8" id="KW-1185">Reference proteome</keyword>
<keyword evidence="1" id="KW-0378">Hydrolase</keyword>
<dbReference type="AlphaFoldDB" id="A0A1E5P163"/>
<comment type="function">
    <text evidence="5">This enzyme catalyzes the hydrolysis of the N-terminal peptide bond of an N-acetylated peptide to generate an N-acetylated amino acid and a peptide with a free N-terminus. It preferentially cleaves off Ac-Ala, Ac-Met and Ac-Ser. Also, involved in the degradation of oxidized and glycated proteins.</text>
</comment>
<dbReference type="PANTHER" id="PTHR42776">
    <property type="entry name" value="SERINE PEPTIDASE S9 FAMILY MEMBER"/>
    <property type="match status" value="1"/>
</dbReference>
<dbReference type="SUPFAM" id="SSF53474">
    <property type="entry name" value="alpha/beta-Hydrolases"/>
    <property type="match status" value="1"/>
</dbReference>
<gene>
    <name evidence="7" type="ORF">BGK67_33060</name>
</gene>
<dbReference type="Proteomes" id="UP000095705">
    <property type="component" value="Unassembled WGS sequence"/>
</dbReference>
<feature type="domain" description="Peptidase S9 prolyl oligopeptidase catalytic" evidence="6">
    <location>
        <begin position="382"/>
        <end position="582"/>
    </location>
</feature>
<dbReference type="InterPro" id="IPR001375">
    <property type="entry name" value="Peptidase_S9_cat"/>
</dbReference>
<dbReference type="STRING" id="36818.BGK67_33060"/>
<organism evidence="7 8">
    <name type="scientific">Streptomyces subrutilus</name>
    <dbReference type="NCBI Taxonomy" id="36818"/>
    <lineage>
        <taxon>Bacteria</taxon>
        <taxon>Bacillati</taxon>
        <taxon>Actinomycetota</taxon>
        <taxon>Actinomycetes</taxon>
        <taxon>Kitasatosporales</taxon>
        <taxon>Streptomycetaceae</taxon>
        <taxon>Streptomyces</taxon>
    </lineage>
</organism>
<dbReference type="Pfam" id="PF00326">
    <property type="entry name" value="Peptidase_S9"/>
    <property type="match status" value="1"/>
</dbReference>
<evidence type="ECO:0000313" key="7">
    <source>
        <dbReference type="EMBL" id="OEJ22628.1"/>
    </source>
</evidence>
<dbReference type="Gene3D" id="3.40.50.1820">
    <property type="entry name" value="alpha/beta hydrolase"/>
    <property type="match status" value="1"/>
</dbReference>
<comment type="caution">
    <text evidence="7">The sequence shown here is derived from an EMBL/GenBank/DDBJ whole genome shotgun (WGS) entry which is preliminary data.</text>
</comment>
<name>A0A1E5P163_9ACTN</name>
<dbReference type="PANTHER" id="PTHR42776:SF27">
    <property type="entry name" value="DIPEPTIDYL PEPTIDASE FAMILY MEMBER 6"/>
    <property type="match status" value="1"/>
</dbReference>
<dbReference type="SUPFAM" id="SSF82171">
    <property type="entry name" value="DPP6 N-terminal domain-like"/>
    <property type="match status" value="1"/>
</dbReference>
<evidence type="ECO:0000256" key="3">
    <source>
        <dbReference type="ARBA" id="ARBA00032284"/>
    </source>
</evidence>
<sequence length="594" mass="62727">MPVDRCNAPAVELPFWGRLRPEVCALRGNATGTAQFYLWDRAGGGIRQLTDAPHGVELGLLDPAGRWLWWYHDEDGTERGSWMRAPLRGGPAVPALPGVPPGTPEGLAVGASGLAVAGITAADGRTDIHLLRAGADRAEVLYGADTPLYLGGLSDDEAYVLVLHAEHGDPQRPSLRVLGPDGALVGELSDWPHGGLHVVPYGSPFLPGGRLVLAVHTRGGRPAPLLWDPVTAEVREIDTGLPGDVRAHFVPDGTALLLHHRIHGRSELYRYRLADGHLERLPVPRGTVHTAAARPDGDCWYTFSSATAPAVLRDLAGRELLSVPGPVVPAAPVTEVPVPHGELTVPVFLSVPDTGEAPYPTVFLLHGGPHTADGDEYNGPAAAWNDAGYAVARVNYRGSAENGTAWQFGHREAVGHTELSDVAAARAHLVASGLADPDRCVLAGSSWGGYLTLLGLGTQPGLWACGLAEGAVGDYPAAYREQLHSLRWVDRAMFGGTPDQVPERYAAASPHTYADAVRAPLLVLAGDRDARCPVGQIESYVRALAARGADVDLRLRSTGHASARAEVGADAMSAQIAFVRSRIGGPAPTRKQDA</sequence>
<protein>
    <recommendedName>
        <fullName evidence="4">Acyl-peptide hydrolase</fullName>
    </recommendedName>
    <alternativeName>
        <fullName evidence="3">Acylaminoacyl-peptidase</fullName>
    </alternativeName>
</protein>
<dbReference type="EMBL" id="MEHK01000002">
    <property type="protein sequence ID" value="OEJ22628.1"/>
    <property type="molecule type" value="Genomic_DNA"/>
</dbReference>
<dbReference type="PROSITE" id="PS00708">
    <property type="entry name" value="PRO_ENDOPEP_SER"/>
    <property type="match status" value="1"/>
</dbReference>
<dbReference type="GO" id="GO:0006508">
    <property type="term" value="P:proteolysis"/>
    <property type="evidence" value="ECO:0007669"/>
    <property type="project" value="InterPro"/>
</dbReference>
<accession>A0A1E5P163</accession>
<dbReference type="Gene3D" id="2.120.10.30">
    <property type="entry name" value="TolB, C-terminal domain"/>
    <property type="match status" value="1"/>
</dbReference>
<evidence type="ECO:0000259" key="6">
    <source>
        <dbReference type="Pfam" id="PF00326"/>
    </source>
</evidence>
<evidence type="ECO:0000256" key="4">
    <source>
        <dbReference type="ARBA" id="ARBA00032596"/>
    </source>
</evidence>
<keyword evidence="2" id="KW-0007">Acetylation</keyword>
<evidence type="ECO:0000256" key="2">
    <source>
        <dbReference type="ARBA" id="ARBA00022990"/>
    </source>
</evidence>
<dbReference type="InterPro" id="IPR011042">
    <property type="entry name" value="6-blade_b-propeller_TolB-like"/>
</dbReference>
<evidence type="ECO:0000256" key="1">
    <source>
        <dbReference type="ARBA" id="ARBA00022801"/>
    </source>
</evidence>
<reference evidence="7 8" key="1">
    <citation type="submission" date="2016-08" db="EMBL/GenBank/DDBJ databases">
        <title>The complete genome of Streptomyces subrutilus 10-1-1.</title>
        <authorList>
            <person name="Chen X."/>
        </authorList>
    </citation>
    <scope>NUCLEOTIDE SEQUENCE [LARGE SCALE GENOMIC DNA]</scope>
    <source>
        <strain evidence="7 8">10-1-1</strain>
    </source>
</reference>
<dbReference type="InterPro" id="IPR002471">
    <property type="entry name" value="Pept_S9_AS"/>
</dbReference>
<dbReference type="GO" id="GO:0004252">
    <property type="term" value="F:serine-type endopeptidase activity"/>
    <property type="evidence" value="ECO:0007669"/>
    <property type="project" value="InterPro"/>
</dbReference>
<dbReference type="InterPro" id="IPR029058">
    <property type="entry name" value="AB_hydrolase_fold"/>
</dbReference>
<proteinExistence type="predicted"/>